<evidence type="ECO:0000256" key="5">
    <source>
        <dbReference type="ARBA" id="ARBA00023015"/>
    </source>
</evidence>
<keyword evidence="3 8" id="KW-0863">Zinc-finger</keyword>
<gene>
    <name evidence="11" type="ORF">BVC80_1835g185</name>
</gene>
<dbReference type="SUPFAM" id="SSF57667">
    <property type="entry name" value="beta-beta-alpha zinc fingers"/>
    <property type="match status" value="1"/>
</dbReference>
<name>A0A200R533_MACCD</name>
<dbReference type="InterPro" id="IPR013087">
    <property type="entry name" value="Znf_C2H2_type"/>
</dbReference>
<keyword evidence="4" id="KW-0862">Zinc</keyword>
<reference evidence="11 12" key="1">
    <citation type="journal article" date="2017" name="Mol. Plant">
        <title>The Genome of Medicinal Plant Macleaya cordata Provides New Insights into Benzylisoquinoline Alkaloids Metabolism.</title>
        <authorList>
            <person name="Liu X."/>
            <person name="Liu Y."/>
            <person name="Huang P."/>
            <person name="Ma Y."/>
            <person name="Qing Z."/>
            <person name="Tang Q."/>
            <person name="Cao H."/>
            <person name="Cheng P."/>
            <person name="Zheng Y."/>
            <person name="Yuan Z."/>
            <person name="Zhou Y."/>
            <person name="Liu J."/>
            <person name="Tang Z."/>
            <person name="Zhuo Y."/>
            <person name="Zhang Y."/>
            <person name="Yu L."/>
            <person name="Huang J."/>
            <person name="Yang P."/>
            <person name="Peng Q."/>
            <person name="Zhang J."/>
            <person name="Jiang W."/>
            <person name="Zhang Z."/>
            <person name="Lin K."/>
            <person name="Ro D.K."/>
            <person name="Chen X."/>
            <person name="Xiong X."/>
            <person name="Shang Y."/>
            <person name="Huang S."/>
            <person name="Zeng J."/>
        </authorList>
    </citation>
    <scope>NUCLEOTIDE SEQUENCE [LARGE SCALE GENOMIC DNA]</scope>
    <source>
        <strain evidence="12">cv. BLH2017</strain>
        <tissue evidence="11">Root</tissue>
    </source>
</reference>
<comment type="caution">
    <text evidence="11">The sequence shown here is derived from an EMBL/GenBank/DDBJ whole genome shotgun (WGS) entry which is preliminary data.</text>
</comment>
<dbReference type="Proteomes" id="UP000195402">
    <property type="component" value="Unassembled WGS sequence"/>
</dbReference>
<feature type="compositionally biased region" description="Basic and acidic residues" evidence="9">
    <location>
        <begin position="292"/>
        <end position="309"/>
    </location>
</feature>
<evidence type="ECO:0000256" key="3">
    <source>
        <dbReference type="ARBA" id="ARBA00022771"/>
    </source>
</evidence>
<accession>A0A200R533</accession>
<evidence type="ECO:0000313" key="12">
    <source>
        <dbReference type="Proteomes" id="UP000195402"/>
    </source>
</evidence>
<evidence type="ECO:0000256" key="4">
    <source>
        <dbReference type="ARBA" id="ARBA00022833"/>
    </source>
</evidence>
<evidence type="ECO:0000256" key="1">
    <source>
        <dbReference type="ARBA" id="ARBA00004123"/>
    </source>
</evidence>
<evidence type="ECO:0000313" key="11">
    <source>
        <dbReference type="EMBL" id="OVA17798.1"/>
    </source>
</evidence>
<evidence type="ECO:0000256" key="8">
    <source>
        <dbReference type="PROSITE-ProRule" id="PRU00042"/>
    </source>
</evidence>
<dbReference type="PANTHER" id="PTHR45801:SF94">
    <property type="entry name" value="ZINC FINGER PROTEIN 10"/>
    <property type="match status" value="1"/>
</dbReference>
<protein>
    <submittedName>
        <fullName evidence="11">Zinc finger protein</fullName>
    </submittedName>
</protein>
<feature type="domain" description="C2H2-type" evidence="10">
    <location>
        <begin position="57"/>
        <end position="84"/>
    </location>
</feature>
<dbReference type="EMBL" id="MVGT01000437">
    <property type="protein sequence ID" value="OVA17798.1"/>
    <property type="molecule type" value="Genomic_DNA"/>
</dbReference>
<dbReference type="InterPro" id="IPR036236">
    <property type="entry name" value="Znf_C2H2_sf"/>
</dbReference>
<keyword evidence="6" id="KW-0804">Transcription</keyword>
<evidence type="ECO:0000256" key="2">
    <source>
        <dbReference type="ARBA" id="ARBA00022723"/>
    </source>
</evidence>
<dbReference type="PROSITE" id="PS50157">
    <property type="entry name" value="ZINC_FINGER_C2H2_2"/>
    <property type="match status" value="1"/>
</dbReference>
<dbReference type="InterPro" id="IPR052426">
    <property type="entry name" value="Plant_dev_regulator"/>
</dbReference>
<keyword evidence="2" id="KW-0479">Metal-binding</keyword>
<dbReference type="SMART" id="SM00355">
    <property type="entry name" value="ZnF_C2H2"/>
    <property type="match status" value="1"/>
</dbReference>
<evidence type="ECO:0000259" key="10">
    <source>
        <dbReference type="PROSITE" id="PS50157"/>
    </source>
</evidence>
<evidence type="ECO:0000256" key="7">
    <source>
        <dbReference type="ARBA" id="ARBA00023242"/>
    </source>
</evidence>
<feature type="region of interest" description="Disordered" evidence="9">
    <location>
        <begin position="238"/>
        <end position="258"/>
    </location>
</feature>
<dbReference type="GO" id="GO:0005634">
    <property type="term" value="C:nucleus"/>
    <property type="evidence" value="ECO:0007669"/>
    <property type="project" value="UniProtKB-SubCell"/>
</dbReference>
<keyword evidence="7" id="KW-0539">Nucleus</keyword>
<keyword evidence="5" id="KW-0805">Transcription regulation</keyword>
<keyword evidence="12" id="KW-1185">Reference proteome</keyword>
<dbReference type="STRING" id="56857.A0A200R533"/>
<sequence length="309" mass="35034">MEQTRYWMWTRSNLSETSSHAHHAQPSPTCNESWEEQAFAEDSAGLLGGCIWPPRSYSCSFCRREFRSAQALGGHMNVHRRDRARLKQSPTSHQNEILQNHHHFQHQNPCTSFGVENPSHHQVCCSLVYNPDPNSNPSFVASPLSPSRVSVLSTHDNCIKQTLVTPTYLSTIVQENQKGSLFSTPSPRSDSIARLLFISDSKLEKEKDLKATEIGLRSKAEFVKPNPALSLNFVSHRSRPTGLAGKDDDQEGVSRKRRKCDDASYLPFFLKPILDDRHHRKSEELGLNQNPNKEELDLELRLGDQPKVK</sequence>
<organism evidence="11 12">
    <name type="scientific">Macleaya cordata</name>
    <name type="common">Five-seeded plume-poppy</name>
    <name type="synonym">Bocconia cordata</name>
    <dbReference type="NCBI Taxonomy" id="56857"/>
    <lineage>
        <taxon>Eukaryota</taxon>
        <taxon>Viridiplantae</taxon>
        <taxon>Streptophyta</taxon>
        <taxon>Embryophyta</taxon>
        <taxon>Tracheophyta</taxon>
        <taxon>Spermatophyta</taxon>
        <taxon>Magnoliopsida</taxon>
        <taxon>Ranunculales</taxon>
        <taxon>Papaveraceae</taxon>
        <taxon>Papaveroideae</taxon>
        <taxon>Macleaya</taxon>
    </lineage>
</organism>
<dbReference type="GO" id="GO:0008270">
    <property type="term" value="F:zinc ion binding"/>
    <property type="evidence" value="ECO:0007669"/>
    <property type="project" value="UniProtKB-KW"/>
</dbReference>
<proteinExistence type="predicted"/>
<dbReference type="OrthoDB" id="1708403at2759"/>
<dbReference type="PANTHER" id="PTHR45801">
    <property type="entry name" value="OS07G0101800 PROTEIN"/>
    <property type="match status" value="1"/>
</dbReference>
<dbReference type="AlphaFoldDB" id="A0A200R533"/>
<evidence type="ECO:0000256" key="6">
    <source>
        <dbReference type="ARBA" id="ARBA00023163"/>
    </source>
</evidence>
<feature type="region of interest" description="Disordered" evidence="9">
    <location>
        <begin position="281"/>
        <end position="309"/>
    </location>
</feature>
<dbReference type="InParanoid" id="A0A200R533"/>
<dbReference type="PROSITE" id="PS00028">
    <property type="entry name" value="ZINC_FINGER_C2H2_1"/>
    <property type="match status" value="1"/>
</dbReference>
<evidence type="ECO:0000256" key="9">
    <source>
        <dbReference type="SAM" id="MobiDB-lite"/>
    </source>
</evidence>
<dbReference type="OMA" id="HNEILCH"/>
<comment type="subcellular location">
    <subcellularLocation>
        <location evidence="1">Nucleus</location>
    </subcellularLocation>
</comment>